<evidence type="ECO:0000313" key="2">
    <source>
        <dbReference type="EMBL" id="GMF60833.1"/>
    </source>
</evidence>
<dbReference type="Proteomes" id="UP001165121">
    <property type="component" value="Unassembled WGS sequence"/>
</dbReference>
<comment type="caution">
    <text evidence="2">The sequence shown here is derived from an EMBL/GenBank/DDBJ whole genome shotgun (WGS) entry which is preliminary data.</text>
</comment>
<evidence type="ECO:0000256" key="1">
    <source>
        <dbReference type="SAM" id="MobiDB-lite"/>
    </source>
</evidence>
<sequence length="104" mass="11150">MDPEAVGRRISLAGILSSSPSFGSPYADEEGAAESIRGNAASEVDADQQQTQRSTQDTLESTSSATQSADGESSKHKRKKFTSACRSSLFGQQWGRDEDLGYSR</sequence>
<dbReference type="EMBL" id="BSXT01005540">
    <property type="protein sequence ID" value="GMF60833.1"/>
    <property type="molecule type" value="Genomic_DNA"/>
</dbReference>
<proteinExistence type="predicted"/>
<name>A0A9W6Y9Z9_9STRA</name>
<feature type="region of interest" description="Disordered" evidence="1">
    <location>
        <begin position="17"/>
        <end position="82"/>
    </location>
</feature>
<organism evidence="2 3">
    <name type="scientific">Phytophthora fragariaefolia</name>
    <dbReference type="NCBI Taxonomy" id="1490495"/>
    <lineage>
        <taxon>Eukaryota</taxon>
        <taxon>Sar</taxon>
        <taxon>Stramenopiles</taxon>
        <taxon>Oomycota</taxon>
        <taxon>Peronosporomycetes</taxon>
        <taxon>Peronosporales</taxon>
        <taxon>Peronosporaceae</taxon>
        <taxon>Phytophthora</taxon>
    </lineage>
</organism>
<reference evidence="2" key="1">
    <citation type="submission" date="2023-04" db="EMBL/GenBank/DDBJ databases">
        <title>Phytophthora fragariaefolia NBRC 109709.</title>
        <authorList>
            <person name="Ichikawa N."/>
            <person name="Sato H."/>
            <person name="Tonouchi N."/>
        </authorList>
    </citation>
    <scope>NUCLEOTIDE SEQUENCE</scope>
    <source>
        <strain evidence="2">NBRC 109709</strain>
    </source>
</reference>
<feature type="compositionally biased region" description="Polar residues" evidence="1">
    <location>
        <begin position="59"/>
        <end position="71"/>
    </location>
</feature>
<feature type="compositionally biased region" description="Low complexity" evidence="1">
    <location>
        <begin position="47"/>
        <end position="58"/>
    </location>
</feature>
<dbReference type="AlphaFoldDB" id="A0A9W6Y9Z9"/>
<keyword evidence="3" id="KW-1185">Reference proteome</keyword>
<evidence type="ECO:0000313" key="3">
    <source>
        <dbReference type="Proteomes" id="UP001165121"/>
    </source>
</evidence>
<accession>A0A9W6Y9Z9</accession>
<protein>
    <submittedName>
        <fullName evidence="2">Unnamed protein product</fullName>
    </submittedName>
</protein>
<gene>
    <name evidence="2" type="ORF">Pfra01_002644300</name>
</gene>